<proteinExistence type="predicted"/>
<reference evidence="2 3" key="1">
    <citation type="submission" date="2024-04" db="EMBL/GenBank/DDBJ databases">
        <title>Tritrichomonas musculus Genome.</title>
        <authorList>
            <person name="Alves-Ferreira E."/>
            <person name="Grigg M."/>
            <person name="Lorenzi H."/>
            <person name="Galac M."/>
        </authorList>
    </citation>
    <scope>NUCLEOTIDE SEQUENCE [LARGE SCALE GENOMIC DNA]</scope>
    <source>
        <strain evidence="2 3">EAF2021</strain>
    </source>
</reference>
<evidence type="ECO:0000313" key="3">
    <source>
        <dbReference type="Proteomes" id="UP001470230"/>
    </source>
</evidence>
<dbReference type="Proteomes" id="UP001470230">
    <property type="component" value="Unassembled WGS sequence"/>
</dbReference>
<accession>A0ABR2L828</accession>
<keyword evidence="1" id="KW-1133">Transmembrane helix</keyword>
<keyword evidence="3" id="KW-1185">Reference proteome</keyword>
<evidence type="ECO:0000313" key="2">
    <source>
        <dbReference type="EMBL" id="KAK8899208.1"/>
    </source>
</evidence>
<sequence>MKPYYHDIDVDTLYLKNCIHQVYGKYISPKNLIIENSTYYKKDSHKFNTFSVVLSNLTNRPQYLIRCQNGKLILSYKDWNDEFYTDYKEISPYIADEIGLFLTSHFIDIHADFEYKNYNPINLNISILSIGDDVSSYSNPNILSDKEKYFVNFTTSGNWSNAGENNSITITAFYDYVDLNVTNNGNITINKNQAIFNHPSKWTPEYYQPLNNTDTSVLYYIILVDSYQMYSCESNVQTLLKCRYNNCHSFENNNRIDYIIDAKCANPDTLNEVLANIHENTDKLIIENHFYNADINLTKLPHQVAVELMSTKASLTSKTLENDSKKKVSEDDENLHVNIYGNIKEKVSYLTISNSAFTFVDAPLNVHTLKLLSSSRSKYYISEHIQTDHVIVDFSSHVNLLINSVLDTVKQYTIIIPYDADEEEDYRIIFNYDKTFLYKKGKNDEDYTSISDSFGYIPIEYGETIGLFAVSHNFDFYIGDLLRPQGKLIPINISILNEDYIDPDDLRWLKENDSKYKIFFNQSGIWKPENELNVTLTAYQNLISVGTHPNITVEKKGMFNFTTHQLVFPTPTLAPYATEIPTKTPIPETIKNLFENDKNEITNLDEINTALTDKFEEMKGAEGNKIVVVNANSFPFHKDLNENEFIKPIPNAKIDFVDGNLNLILPDEGMLTVKLNKSEDVRLQMNGNGKIEFEQTNSGKKINIKNQANINGSLSITVPDEIESFSFESIDLSKDGEINCKSKSGKSQSITINNLKVDTQSNTKLSTAVISNSLTIPQSSKLELHNVDVKNSDIYYNIMNFDSLDSILSGDFKDPPKSIKITSSGSTDQIISKTFDLLEGNFEDGICKQWVEKIEFNVQNKYKYIDCYNSNNLMILAQKQKIMIELLNEPKKENNGGGNGGSKGKGLPPGAIAGIVIGVIVAIAIVVVVVILVIRKKKNNYSENSIKEDDEQKQDEV</sequence>
<dbReference type="EMBL" id="JAPFFF010000001">
    <property type="protein sequence ID" value="KAK8899208.1"/>
    <property type="molecule type" value="Genomic_DNA"/>
</dbReference>
<organism evidence="2 3">
    <name type="scientific">Tritrichomonas musculus</name>
    <dbReference type="NCBI Taxonomy" id="1915356"/>
    <lineage>
        <taxon>Eukaryota</taxon>
        <taxon>Metamonada</taxon>
        <taxon>Parabasalia</taxon>
        <taxon>Tritrichomonadida</taxon>
        <taxon>Tritrichomonadidae</taxon>
        <taxon>Tritrichomonas</taxon>
    </lineage>
</organism>
<keyword evidence="1" id="KW-0472">Membrane</keyword>
<gene>
    <name evidence="2" type="ORF">M9Y10_001512</name>
</gene>
<evidence type="ECO:0008006" key="4">
    <source>
        <dbReference type="Google" id="ProtNLM"/>
    </source>
</evidence>
<feature type="transmembrane region" description="Helical" evidence="1">
    <location>
        <begin position="911"/>
        <end position="934"/>
    </location>
</feature>
<protein>
    <recommendedName>
        <fullName evidence="4">Adhesin domain-containing protein</fullName>
    </recommendedName>
</protein>
<comment type="caution">
    <text evidence="2">The sequence shown here is derived from an EMBL/GenBank/DDBJ whole genome shotgun (WGS) entry which is preliminary data.</text>
</comment>
<evidence type="ECO:0000256" key="1">
    <source>
        <dbReference type="SAM" id="Phobius"/>
    </source>
</evidence>
<keyword evidence="1" id="KW-0812">Transmembrane</keyword>
<name>A0ABR2L828_9EUKA</name>